<protein>
    <submittedName>
        <fullName evidence="2">Glycosyltransferase family 4 protein</fullName>
        <ecNumber evidence="2">2.4.-.-</ecNumber>
    </submittedName>
</protein>
<proteinExistence type="predicted"/>
<evidence type="ECO:0000313" key="2">
    <source>
        <dbReference type="EMBL" id="WRP17667.1"/>
    </source>
</evidence>
<reference evidence="2 3" key="1">
    <citation type="journal article" date="2024" name="Front. Microbiol.">
        <title>Novel thermophilic genera Geochorda gen. nov. and Carboxydochorda gen. nov. from the deep terrestrial subsurface reveal the ecophysiological diversity in the class Limnochordia.</title>
        <authorList>
            <person name="Karnachuk O.V."/>
            <person name="Lukina A.P."/>
            <person name="Avakyan M.R."/>
            <person name="Kadnikov V.V."/>
            <person name="Begmatov S."/>
            <person name="Beletsky A.V."/>
            <person name="Vlasova K.G."/>
            <person name="Novikov A.A."/>
            <person name="Shcherbakova V.A."/>
            <person name="Mardanov A.V."/>
            <person name="Ravin N.V."/>
        </authorList>
    </citation>
    <scope>NUCLEOTIDE SEQUENCE [LARGE SCALE GENOMIC DNA]</scope>
    <source>
        <strain evidence="2 3">L945</strain>
    </source>
</reference>
<gene>
    <name evidence="2" type="ORF">U7230_01210</name>
</gene>
<keyword evidence="2" id="KW-0808">Transferase</keyword>
<dbReference type="PANTHER" id="PTHR45947">
    <property type="entry name" value="SULFOQUINOVOSYL TRANSFERASE SQD2"/>
    <property type="match status" value="1"/>
</dbReference>
<organism evidence="2 3">
    <name type="scientific">Carboxydichorda subterranea</name>
    <dbReference type="NCBI Taxonomy" id="3109565"/>
    <lineage>
        <taxon>Bacteria</taxon>
        <taxon>Bacillati</taxon>
        <taxon>Bacillota</taxon>
        <taxon>Limnochordia</taxon>
        <taxon>Limnochordales</taxon>
        <taxon>Geochordaceae</taxon>
        <taxon>Carboxydichorda</taxon>
    </lineage>
</organism>
<dbReference type="InterPro" id="IPR028098">
    <property type="entry name" value="Glyco_trans_4-like_N"/>
</dbReference>
<dbReference type="EC" id="2.4.-.-" evidence="2"/>
<keyword evidence="2" id="KW-0328">Glycosyltransferase</keyword>
<dbReference type="PANTHER" id="PTHR45947:SF3">
    <property type="entry name" value="SULFOQUINOVOSYL TRANSFERASE SQD2"/>
    <property type="match status" value="1"/>
</dbReference>
<name>A0ABZ1BXZ6_9FIRM</name>
<sequence>MITHMAALAGELLPAGHRLAVAAPPDVLQRLYGRLDPGGSGARPGERVVLLFPLPVRDGVGALEDVASAVRLARLVRQLRPCVVHLHGYKATVVGALAAGLCARSLRCGGKPPLWVSTLHNALPARRAAILRWADHEAGRWALRCMDRVIAVSDQVARMWEPDLGEQSPERLRVIPNGLPDRWFDAAPGWAPPEAGRPWVFGCLARLIPSKRVHVAILAAAELESSGRQVRLLVGGDGPLRHELEALVRRLGAGRAVRLLGPVDDPRRFWAGVHAAVFPSAFEGFGYALLEAMASRRPVIASAGANLEPLLSAGGGLLVPGGDPVELASAMRRLMDDPARTGEMARRARETAGRFRAPAMARAILELYRAGREATGRA</sequence>
<dbReference type="RefSeq" id="WP_324716937.1">
    <property type="nucleotide sequence ID" value="NZ_CP141615.1"/>
</dbReference>
<keyword evidence="3" id="KW-1185">Reference proteome</keyword>
<dbReference type="InterPro" id="IPR050194">
    <property type="entry name" value="Glycosyltransferase_grp1"/>
</dbReference>
<dbReference type="Proteomes" id="UP001332192">
    <property type="component" value="Chromosome"/>
</dbReference>
<dbReference type="GO" id="GO:0016757">
    <property type="term" value="F:glycosyltransferase activity"/>
    <property type="evidence" value="ECO:0007669"/>
    <property type="project" value="UniProtKB-KW"/>
</dbReference>
<dbReference type="SUPFAM" id="SSF53756">
    <property type="entry name" value="UDP-Glycosyltransferase/glycogen phosphorylase"/>
    <property type="match status" value="1"/>
</dbReference>
<evidence type="ECO:0000259" key="1">
    <source>
        <dbReference type="Pfam" id="PF13439"/>
    </source>
</evidence>
<dbReference type="Gene3D" id="3.40.50.2000">
    <property type="entry name" value="Glycogen Phosphorylase B"/>
    <property type="match status" value="2"/>
</dbReference>
<accession>A0ABZ1BXZ6</accession>
<dbReference type="EMBL" id="CP141615">
    <property type="protein sequence ID" value="WRP17667.1"/>
    <property type="molecule type" value="Genomic_DNA"/>
</dbReference>
<dbReference type="Pfam" id="PF13439">
    <property type="entry name" value="Glyco_transf_4"/>
    <property type="match status" value="1"/>
</dbReference>
<dbReference type="CDD" id="cd03801">
    <property type="entry name" value="GT4_PimA-like"/>
    <property type="match status" value="1"/>
</dbReference>
<evidence type="ECO:0000313" key="3">
    <source>
        <dbReference type="Proteomes" id="UP001332192"/>
    </source>
</evidence>
<feature type="domain" description="Glycosyltransferase subfamily 4-like N-terminal" evidence="1">
    <location>
        <begin position="3"/>
        <end position="179"/>
    </location>
</feature>
<dbReference type="Pfam" id="PF13692">
    <property type="entry name" value="Glyco_trans_1_4"/>
    <property type="match status" value="1"/>
</dbReference>